<feature type="chain" id="PRO_5011586516" evidence="2">
    <location>
        <begin position="25"/>
        <end position="108"/>
    </location>
</feature>
<keyword evidence="2" id="KW-0732">Signal</keyword>
<dbReference type="NCBIfam" id="NF047412">
    <property type="entry name" value="sig_GCG_CRPN_rpt"/>
    <property type="match status" value="1"/>
</dbReference>
<accession>A0A1G9U9C2</accession>
<dbReference type="EMBL" id="FNHS01000002">
    <property type="protein sequence ID" value="SDM56423.1"/>
    <property type="molecule type" value="Genomic_DNA"/>
</dbReference>
<dbReference type="InterPro" id="IPR058110">
    <property type="entry name" value="GCG_CRPN_dom"/>
</dbReference>
<evidence type="ECO:0000256" key="2">
    <source>
        <dbReference type="SAM" id="SignalP"/>
    </source>
</evidence>
<name>A0A1G9U9C2_9HYPH</name>
<dbReference type="Proteomes" id="UP000198704">
    <property type="component" value="Unassembled WGS sequence"/>
</dbReference>
<dbReference type="OrthoDB" id="8457022at2"/>
<reference evidence="4" key="1">
    <citation type="submission" date="2016-10" db="EMBL/GenBank/DDBJ databases">
        <authorList>
            <person name="Varghese N."/>
            <person name="Submissions S."/>
        </authorList>
    </citation>
    <scope>NUCLEOTIDE SEQUENCE [LARGE SCALE GENOMIC DNA]</scope>
    <source>
        <strain evidence="4">BL47</strain>
    </source>
</reference>
<keyword evidence="4" id="KW-1185">Reference proteome</keyword>
<dbReference type="AlphaFoldDB" id="A0A1G9U9C2"/>
<evidence type="ECO:0000313" key="4">
    <source>
        <dbReference type="Proteomes" id="UP000198704"/>
    </source>
</evidence>
<evidence type="ECO:0000256" key="1">
    <source>
        <dbReference type="SAM" id="MobiDB-lite"/>
    </source>
</evidence>
<feature type="compositionally biased region" description="Gly residues" evidence="1">
    <location>
        <begin position="87"/>
        <end position="97"/>
    </location>
</feature>
<sequence>MTGLKVMGLPALIGVGFASSAAVAAPVGYGFGPPEREAIVERVAGGCGPGFHPNPWGRCRPNDWGRGGWGGPRGGYGYGYRGPGRGGYDGYGRGPDGYDGPRRYYGGY</sequence>
<dbReference type="RefSeq" id="WP_091713774.1">
    <property type="nucleotide sequence ID" value="NZ_FNHS01000002.1"/>
</dbReference>
<organism evidence="3 4">
    <name type="scientific">Methylobacterium phyllostachyos</name>
    <dbReference type="NCBI Taxonomy" id="582672"/>
    <lineage>
        <taxon>Bacteria</taxon>
        <taxon>Pseudomonadati</taxon>
        <taxon>Pseudomonadota</taxon>
        <taxon>Alphaproteobacteria</taxon>
        <taxon>Hyphomicrobiales</taxon>
        <taxon>Methylobacteriaceae</taxon>
        <taxon>Methylobacterium</taxon>
    </lineage>
</organism>
<dbReference type="STRING" id="582672.SAMN05216360_102454"/>
<gene>
    <name evidence="3" type="ORF">SAMN05216360_102454</name>
</gene>
<feature type="region of interest" description="Disordered" evidence="1">
    <location>
        <begin position="87"/>
        <end position="108"/>
    </location>
</feature>
<evidence type="ECO:0000313" key="3">
    <source>
        <dbReference type="EMBL" id="SDM56423.1"/>
    </source>
</evidence>
<protein>
    <submittedName>
        <fullName evidence="3">Uncharacterized protein</fullName>
    </submittedName>
</protein>
<proteinExistence type="predicted"/>
<feature type="signal peptide" evidence="2">
    <location>
        <begin position="1"/>
        <end position="24"/>
    </location>
</feature>